<organism evidence="1 2">
    <name type="scientific">Epilithonimonas mollis</name>
    <dbReference type="NCBI Taxonomy" id="216903"/>
    <lineage>
        <taxon>Bacteria</taxon>
        <taxon>Pseudomonadati</taxon>
        <taxon>Bacteroidota</taxon>
        <taxon>Flavobacteriia</taxon>
        <taxon>Flavobacteriales</taxon>
        <taxon>Weeksellaceae</taxon>
        <taxon>Chryseobacterium group</taxon>
        <taxon>Epilithonimonas</taxon>
    </lineage>
</organism>
<proteinExistence type="predicted"/>
<dbReference type="AlphaFoldDB" id="A0A1M6UJ17"/>
<dbReference type="STRING" id="216903.SAMN05444371_3317"/>
<dbReference type="RefSeq" id="WP_073000219.1">
    <property type="nucleotide sequence ID" value="NZ_FRAM01000005.1"/>
</dbReference>
<gene>
    <name evidence="1" type="ORF">SAMN05444371_3317</name>
</gene>
<reference evidence="2" key="1">
    <citation type="submission" date="2016-11" db="EMBL/GenBank/DDBJ databases">
        <authorList>
            <person name="Varghese N."/>
            <person name="Submissions S."/>
        </authorList>
    </citation>
    <scope>NUCLEOTIDE SEQUENCE [LARGE SCALE GENOMIC DNA]</scope>
    <source>
        <strain evidence="2">DSM 18016</strain>
    </source>
</reference>
<evidence type="ECO:0000313" key="2">
    <source>
        <dbReference type="Proteomes" id="UP000184498"/>
    </source>
</evidence>
<protein>
    <submittedName>
        <fullName evidence="1">Uncharacterized protein</fullName>
    </submittedName>
</protein>
<keyword evidence="2" id="KW-1185">Reference proteome</keyword>
<dbReference type="OrthoDB" id="1048668at2"/>
<dbReference type="Proteomes" id="UP000184498">
    <property type="component" value="Unassembled WGS sequence"/>
</dbReference>
<sequence length="60" mass="6718">METLAKQIKKTDVAKTPYQVIADECDTTVLYVGQIARGERNPIRGKGLEVLKKLKELTSK</sequence>
<evidence type="ECO:0000313" key="1">
    <source>
        <dbReference type="EMBL" id="SHK69171.1"/>
    </source>
</evidence>
<accession>A0A1M6UJ17</accession>
<name>A0A1M6UJ17_9FLAO</name>
<dbReference type="EMBL" id="FRAM01000005">
    <property type="protein sequence ID" value="SHK69171.1"/>
    <property type="molecule type" value="Genomic_DNA"/>
</dbReference>